<evidence type="ECO:0000259" key="6">
    <source>
        <dbReference type="PROSITE" id="PS50850"/>
    </source>
</evidence>
<dbReference type="HOGENOM" id="CLU_025894_0_0_0"/>
<dbReference type="RefSeq" id="WP_012257422.1">
    <property type="nucleotide sequence ID" value="NC_010175.1"/>
</dbReference>
<name>A9WAY7_CHLAA</name>
<dbReference type="Gene3D" id="1.20.1250.20">
    <property type="entry name" value="MFS general substrate transporter like domains"/>
    <property type="match status" value="1"/>
</dbReference>
<feature type="transmembrane region" description="Helical" evidence="5">
    <location>
        <begin position="302"/>
        <end position="329"/>
    </location>
</feature>
<reference evidence="8" key="1">
    <citation type="journal article" date="2011" name="BMC Genomics">
        <title>Complete genome sequence of the filamentous anoxygenic phototrophic bacterium Chloroflexus aurantiacus.</title>
        <authorList>
            <person name="Tang K.H."/>
            <person name="Barry K."/>
            <person name="Chertkov O."/>
            <person name="Dalin E."/>
            <person name="Han C.S."/>
            <person name="Hauser L.J."/>
            <person name="Honchak B.M."/>
            <person name="Karbach L.E."/>
            <person name="Land M.L."/>
            <person name="Lapidus A."/>
            <person name="Larimer F.W."/>
            <person name="Mikhailova N."/>
            <person name="Pitluck S."/>
            <person name="Pierson B.K."/>
            <person name="Blankenship R.E."/>
        </authorList>
    </citation>
    <scope>NUCLEOTIDE SEQUENCE [LARGE SCALE GENOMIC DNA]</scope>
    <source>
        <strain evidence="8">ATCC 29366 / DSM 635 / J-10-fl</strain>
    </source>
</reference>
<dbReference type="InParanoid" id="A9WAY7"/>
<feature type="transmembrane region" description="Helical" evidence="5">
    <location>
        <begin position="151"/>
        <end position="175"/>
    </location>
</feature>
<evidence type="ECO:0000313" key="8">
    <source>
        <dbReference type="Proteomes" id="UP000002008"/>
    </source>
</evidence>
<dbReference type="AlphaFoldDB" id="A9WAY7"/>
<proteinExistence type="predicted"/>
<feature type="transmembrane region" description="Helical" evidence="5">
    <location>
        <begin position="49"/>
        <end position="69"/>
    </location>
</feature>
<protein>
    <submittedName>
        <fullName evidence="7">Major facilitator superfamily MFS_1</fullName>
    </submittedName>
</protein>
<evidence type="ECO:0000256" key="5">
    <source>
        <dbReference type="SAM" id="Phobius"/>
    </source>
</evidence>
<evidence type="ECO:0000256" key="3">
    <source>
        <dbReference type="ARBA" id="ARBA00022989"/>
    </source>
</evidence>
<dbReference type="EnsemblBacteria" id="ABY34768">
    <property type="protein sequence ID" value="ABY34768"/>
    <property type="gene ID" value="Caur_1549"/>
</dbReference>
<feature type="transmembrane region" description="Helical" evidence="5">
    <location>
        <begin position="267"/>
        <end position="290"/>
    </location>
</feature>
<keyword evidence="8" id="KW-1185">Reference proteome</keyword>
<dbReference type="EMBL" id="CP000909">
    <property type="protein sequence ID" value="ABY34768.1"/>
    <property type="molecule type" value="Genomic_DNA"/>
</dbReference>
<dbReference type="GO" id="GO:0022857">
    <property type="term" value="F:transmembrane transporter activity"/>
    <property type="evidence" value="ECO:0007669"/>
    <property type="project" value="InterPro"/>
</dbReference>
<feature type="transmembrane region" description="Helical" evidence="5">
    <location>
        <begin position="7"/>
        <end position="29"/>
    </location>
</feature>
<comment type="subcellular location">
    <subcellularLocation>
        <location evidence="1">Cell membrane</location>
        <topology evidence="1">Multi-pass membrane protein</topology>
    </subcellularLocation>
</comment>
<evidence type="ECO:0000256" key="1">
    <source>
        <dbReference type="ARBA" id="ARBA00004651"/>
    </source>
</evidence>
<dbReference type="InterPro" id="IPR020846">
    <property type="entry name" value="MFS_dom"/>
</dbReference>
<feature type="transmembrane region" description="Helical" evidence="5">
    <location>
        <begin position="229"/>
        <end position="255"/>
    </location>
</feature>
<feature type="transmembrane region" description="Helical" evidence="5">
    <location>
        <begin position="107"/>
        <end position="130"/>
    </location>
</feature>
<dbReference type="Pfam" id="PF07690">
    <property type="entry name" value="MFS_1"/>
    <property type="match status" value="1"/>
</dbReference>
<keyword evidence="2 5" id="KW-0812">Transmembrane</keyword>
<dbReference type="PANTHER" id="PTHR23520:SF5">
    <property type="entry name" value="TRANSPORTER, PUTATIVE (AFU_ORTHOLOGUE AFUA_3G04000)-RELATED"/>
    <property type="match status" value="1"/>
</dbReference>
<dbReference type="GO" id="GO:0005886">
    <property type="term" value="C:plasma membrane"/>
    <property type="evidence" value="ECO:0007669"/>
    <property type="project" value="UniProtKB-SubCell"/>
</dbReference>
<dbReference type="PATRIC" id="fig|324602.8.peg.1775"/>
<dbReference type="InterPro" id="IPR011701">
    <property type="entry name" value="MFS"/>
</dbReference>
<dbReference type="PROSITE" id="PS50850">
    <property type="entry name" value="MFS"/>
    <property type="match status" value="1"/>
</dbReference>
<feature type="domain" description="Major facilitator superfamily (MFS) profile" evidence="6">
    <location>
        <begin position="232"/>
        <end position="417"/>
    </location>
</feature>
<keyword evidence="3 5" id="KW-1133">Transmembrane helix</keyword>
<feature type="transmembrane region" description="Helical" evidence="5">
    <location>
        <begin position="388"/>
        <end position="409"/>
    </location>
</feature>
<dbReference type="SUPFAM" id="SSF103473">
    <property type="entry name" value="MFS general substrate transporter"/>
    <property type="match status" value="1"/>
</dbReference>
<gene>
    <name evidence="7" type="ordered locus">Caur_1549</name>
</gene>
<feature type="transmembrane region" description="Helical" evidence="5">
    <location>
        <begin position="81"/>
        <end position="101"/>
    </location>
</feature>
<evidence type="ECO:0000313" key="7">
    <source>
        <dbReference type="EMBL" id="ABY34768.1"/>
    </source>
</evidence>
<accession>A9WAY7</accession>
<keyword evidence="4 5" id="KW-0472">Membrane</keyword>
<dbReference type="PANTHER" id="PTHR23520">
    <property type="entry name" value="TRANSPORTER, PUTATIVE (AFU_ORTHOLOGUE AFUA_3G04000)-RELATED"/>
    <property type="match status" value="1"/>
</dbReference>
<dbReference type="eggNOG" id="COG0477">
    <property type="taxonomic scope" value="Bacteria"/>
</dbReference>
<evidence type="ECO:0000256" key="2">
    <source>
        <dbReference type="ARBA" id="ARBA00022692"/>
    </source>
</evidence>
<dbReference type="KEGG" id="cau:Caur_1549"/>
<dbReference type="InterPro" id="IPR036259">
    <property type="entry name" value="MFS_trans_sf"/>
</dbReference>
<organism evidence="7 8">
    <name type="scientific">Chloroflexus aurantiacus (strain ATCC 29366 / DSM 635 / J-10-fl)</name>
    <dbReference type="NCBI Taxonomy" id="324602"/>
    <lineage>
        <taxon>Bacteria</taxon>
        <taxon>Bacillati</taxon>
        <taxon>Chloroflexota</taxon>
        <taxon>Chloroflexia</taxon>
        <taxon>Chloroflexales</taxon>
        <taxon>Chloroflexineae</taxon>
        <taxon>Chloroflexaceae</taxon>
        <taxon>Chloroflexus</taxon>
    </lineage>
</organism>
<dbReference type="Proteomes" id="UP000002008">
    <property type="component" value="Chromosome"/>
</dbReference>
<feature type="transmembrane region" description="Helical" evidence="5">
    <location>
        <begin position="187"/>
        <end position="208"/>
    </location>
</feature>
<evidence type="ECO:0000256" key="4">
    <source>
        <dbReference type="ARBA" id="ARBA00023136"/>
    </source>
</evidence>
<sequence>MNADQRYLATIGMLTAGLTVGWLFATIAYADLGYTTYRLSIPFAGDLALIGLLNSVSVLAGGLISPFLWQLVRQIGARPAMIGGCLLHGLALLGLSLAPPASALSPLTAWLLLGCVALSGPASVLFTLAGPPLMMQLSGANGPDRLFARSAALSLIINGLGSLLSGSLTTVWRLLPVEGDALTAYRLNAVSGVVLVMLAGVPLLGLPVRPPPTVPTGTRRSQISDLWQAIRYGLAFVPGPLLISLGAALFIPYLGLFFRQRFTASDAMIGLILALISLATGLATLAGPYLAKRVGRMSGVVLTQALAIPCLIALAFAPSLPVAAAIAMVRGMLMNMATPLFDAQALAQAPAHHHPTIIGMIRAAATVGYIAGPTISAELQSSAGFAPIFLIAALCYTAAVVVNAVIFVIGKSKQATL</sequence>
<dbReference type="STRING" id="324602.Caur_1549"/>